<gene>
    <name evidence="2" type="ORF">PG996_014073</name>
</gene>
<proteinExistence type="predicted"/>
<evidence type="ECO:0000313" key="3">
    <source>
        <dbReference type="Proteomes" id="UP001446871"/>
    </source>
</evidence>
<feature type="region of interest" description="Disordered" evidence="1">
    <location>
        <begin position="1"/>
        <end position="23"/>
    </location>
</feature>
<keyword evidence="3" id="KW-1185">Reference proteome</keyword>
<accession>A0ABR1TJW4</accession>
<organism evidence="2 3">
    <name type="scientific">Apiospora saccharicola</name>
    <dbReference type="NCBI Taxonomy" id="335842"/>
    <lineage>
        <taxon>Eukaryota</taxon>
        <taxon>Fungi</taxon>
        <taxon>Dikarya</taxon>
        <taxon>Ascomycota</taxon>
        <taxon>Pezizomycotina</taxon>
        <taxon>Sordariomycetes</taxon>
        <taxon>Xylariomycetidae</taxon>
        <taxon>Amphisphaeriales</taxon>
        <taxon>Apiosporaceae</taxon>
        <taxon>Apiospora</taxon>
    </lineage>
</organism>
<comment type="caution">
    <text evidence="2">The sequence shown here is derived from an EMBL/GenBank/DDBJ whole genome shotgun (WGS) entry which is preliminary data.</text>
</comment>
<feature type="compositionally biased region" description="Acidic residues" evidence="1">
    <location>
        <begin position="170"/>
        <end position="185"/>
    </location>
</feature>
<protein>
    <submittedName>
        <fullName evidence="2">Uncharacterized protein</fullName>
    </submittedName>
</protein>
<sequence length="229" mass="25006">MAPNKDKKTGGDKKIEYSGHGFTGELVRDGSKVRCLMPPLDGRREHCNAEIGNTYQNINSHVRTQHNKDSARYRDNQADPDNPWICPCDEKPRDSWSKYYTHLRNKHGLRGESKSIRQVGGPAKIDPKTNQVIRPGTEAAAKASKMGTKKGGEKKESVVKKEKVVKKEDVDESGDEQDDDDDGIDELISPLSSPGNAKKGPEREDDEDEDSDDGFGSSGAAGGLITAAA</sequence>
<dbReference type="Proteomes" id="UP001446871">
    <property type="component" value="Unassembled WGS sequence"/>
</dbReference>
<feature type="compositionally biased region" description="Basic and acidic residues" evidence="1">
    <location>
        <begin position="1"/>
        <end position="17"/>
    </location>
</feature>
<feature type="region of interest" description="Disordered" evidence="1">
    <location>
        <begin position="107"/>
        <end position="229"/>
    </location>
</feature>
<reference evidence="2 3" key="1">
    <citation type="submission" date="2023-01" db="EMBL/GenBank/DDBJ databases">
        <title>Analysis of 21 Apiospora genomes using comparative genomics revels a genus with tremendous synthesis potential of carbohydrate active enzymes and secondary metabolites.</title>
        <authorList>
            <person name="Sorensen T."/>
        </authorList>
    </citation>
    <scope>NUCLEOTIDE SEQUENCE [LARGE SCALE GENOMIC DNA]</scope>
    <source>
        <strain evidence="2 3">CBS 83171</strain>
    </source>
</reference>
<feature type="compositionally biased region" description="Basic and acidic residues" evidence="1">
    <location>
        <begin position="150"/>
        <end position="169"/>
    </location>
</feature>
<evidence type="ECO:0000256" key="1">
    <source>
        <dbReference type="SAM" id="MobiDB-lite"/>
    </source>
</evidence>
<feature type="compositionally biased region" description="Acidic residues" evidence="1">
    <location>
        <begin position="203"/>
        <end position="213"/>
    </location>
</feature>
<name>A0ABR1TJW4_9PEZI</name>
<dbReference type="EMBL" id="JAQQWM010000009">
    <property type="protein sequence ID" value="KAK8046009.1"/>
    <property type="molecule type" value="Genomic_DNA"/>
</dbReference>
<evidence type="ECO:0000313" key="2">
    <source>
        <dbReference type="EMBL" id="KAK8046009.1"/>
    </source>
</evidence>